<dbReference type="PROSITE" id="PS51733">
    <property type="entry name" value="BPL_LPL_CATALYTIC"/>
    <property type="match status" value="1"/>
</dbReference>
<evidence type="ECO:0000259" key="7">
    <source>
        <dbReference type="PROSITE" id="PS51733"/>
    </source>
</evidence>
<dbReference type="Proteomes" id="UP001165565">
    <property type="component" value="Unassembled WGS sequence"/>
</dbReference>
<organism evidence="8 9">
    <name type="scientific">Sphingomonas lycopersici</name>
    <dbReference type="NCBI Taxonomy" id="2951807"/>
    <lineage>
        <taxon>Bacteria</taxon>
        <taxon>Pseudomonadati</taxon>
        <taxon>Pseudomonadota</taxon>
        <taxon>Alphaproteobacteria</taxon>
        <taxon>Sphingomonadales</taxon>
        <taxon>Sphingomonadaceae</taxon>
        <taxon>Sphingomonas</taxon>
    </lineage>
</organism>
<evidence type="ECO:0000256" key="6">
    <source>
        <dbReference type="ARBA" id="ARBA00047846"/>
    </source>
</evidence>
<evidence type="ECO:0000256" key="1">
    <source>
        <dbReference type="ARBA" id="ARBA00022598"/>
    </source>
</evidence>
<evidence type="ECO:0000256" key="2">
    <source>
        <dbReference type="ARBA" id="ARBA00022741"/>
    </source>
</evidence>
<comment type="catalytic activity">
    <reaction evidence="6">
        <text>biotin + L-lysyl-[protein] + ATP = N(6)-biotinyl-L-lysyl-[protein] + AMP + diphosphate + H(+)</text>
        <dbReference type="Rhea" id="RHEA:11756"/>
        <dbReference type="Rhea" id="RHEA-COMP:9752"/>
        <dbReference type="Rhea" id="RHEA-COMP:10505"/>
        <dbReference type="ChEBI" id="CHEBI:15378"/>
        <dbReference type="ChEBI" id="CHEBI:29969"/>
        <dbReference type="ChEBI" id="CHEBI:30616"/>
        <dbReference type="ChEBI" id="CHEBI:33019"/>
        <dbReference type="ChEBI" id="CHEBI:57586"/>
        <dbReference type="ChEBI" id="CHEBI:83144"/>
        <dbReference type="ChEBI" id="CHEBI:456215"/>
        <dbReference type="EC" id="6.3.4.15"/>
    </reaction>
</comment>
<proteinExistence type="predicted"/>
<feature type="domain" description="BPL/LPL catalytic" evidence="7">
    <location>
        <begin position="1"/>
        <end position="166"/>
    </location>
</feature>
<dbReference type="EMBL" id="JANFAV010000019">
    <property type="protein sequence ID" value="MCW6537133.1"/>
    <property type="molecule type" value="Genomic_DNA"/>
</dbReference>
<dbReference type="SUPFAM" id="SSF50037">
    <property type="entry name" value="C-terminal domain of transcriptional repressors"/>
    <property type="match status" value="1"/>
</dbReference>
<keyword evidence="9" id="KW-1185">Reference proteome</keyword>
<accession>A0AA41ZJW3</accession>
<dbReference type="GO" id="GO:0004077">
    <property type="term" value="F:biotin--[biotin carboxyl-carrier protein] ligase activity"/>
    <property type="evidence" value="ECO:0007669"/>
    <property type="project" value="UniProtKB-EC"/>
</dbReference>
<dbReference type="InterPro" id="IPR045864">
    <property type="entry name" value="aa-tRNA-synth_II/BPL/LPL"/>
</dbReference>
<reference evidence="8" key="1">
    <citation type="submission" date="2022-06" db="EMBL/GenBank/DDBJ databases">
        <title>Sphingomonas sp. nov. isolated from rhizosphere soil of tomato.</title>
        <authorList>
            <person name="Dong H."/>
            <person name="Gao R."/>
        </authorList>
    </citation>
    <scope>NUCLEOTIDE SEQUENCE</scope>
    <source>
        <strain evidence="8">MMSM24</strain>
    </source>
</reference>
<dbReference type="GO" id="GO:0005737">
    <property type="term" value="C:cytoplasm"/>
    <property type="evidence" value="ECO:0007669"/>
    <property type="project" value="TreeGrafter"/>
</dbReference>
<dbReference type="InterPro" id="IPR003142">
    <property type="entry name" value="BPL_C"/>
</dbReference>
<name>A0AA41ZJW3_9SPHN</name>
<dbReference type="Pfam" id="PF03099">
    <property type="entry name" value="BPL_LplA_LipB"/>
    <property type="match status" value="1"/>
</dbReference>
<evidence type="ECO:0000313" key="9">
    <source>
        <dbReference type="Proteomes" id="UP001165565"/>
    </source>
</evidence>
<dbReference type="Gene3D" id="3.30.930.10">
    <property type="entry name" value="Bira Bifunctional Protein, Domain 2"/>
    <property type="match status" value="1"/>
</dbReference>
<keyword evidence="1 8" id="KW-0436">Ligase</keyword>
<dbReference type="Gene3D" id="2.30.30.100">
    <property type="match status" value="1"/>
</dbReference>
<protein>
    <recommendedName>
        <fullName evidence="5">biotin--[biotin carboxyl-carrier protein] ligase</fullName>
        <ecNumber evidence="5">6.3.4.15</ecNumber>
    </recommendedName>
</protein>
<keyword evidence="4" id="KW-0092">Biotin</keyword>
<comment type="caution">
    <text evidence="8">The sequence shown here is derived from an EMBL/GenBank/DDBJ whole genome shotgun (WGS) entry which is preliminary data.</text>
</comment>
<evidence type="ECO:0000256" key="5">
    <source>
        <dbReference type="ARBA" id="ARBA00024227"/>
    </source>
</evidence>
<keyword evidence="3" id="KW-0067">ATP-binding</keyword>
<evidence type="ECO:0000256" key="3">
    <source>
        <dbReference type="ARBA" id="ARBA00022840"/>
    </source>
</evidence>
<dbReference type="RefSeq" id="WP_265271113.1">
    <property type="nucleotide sequence ID" value="NZ_JANFAV010000019.1"/>
</dbReference>
<dbReference type="InterPro" id="IPR004143">
    <property type="entry name" value="BPL_LPL_catalytic"/>
</dbReference>
<dbReference type="InterPro" id="IPR004408">
    <property type="entry name" value="Biotin_CoA_COase_ligase"/>
</dbReference>
<dbReference type="EC" id="6.3.4.15" evidence="5"/>
<sequence length="231" mass="24253">MLTVAETGSTNADLLDLAAGGAEDGIWLRAERQLSGRGRQGRAWDSPAGNLYASHLVRLRAGDPSAASLALVAAVALEEVIARLVSRGTMLKWPNDLLIGGAKISGILLERVGDAVVIGIGVNVAHCPDLPDRAATSLAEQGAAITPAELLERLAAMVEAWLSIWREQRLAPIVARWIERAHPAGTPLRARLADGTSLDGTFETLAPDGALVLRLADGTTRAIHAGDVFLV</sequence>
<dbReference type="CDD" id="cd16442">
    <property type="entry name" value="BPL"/>
    <property type="match status" value="1"/>
</dbReference>
<keyword evidence="2" id="KW-0547">Nucleotide-binding</keyword>
<evidence type="ECO:0000256" key="4">
    <source>
        <dbReference type="ARBA" id="ARBA00023267"/>
    </source>
</evidence>
<dbReference type="NCBIfam" id="TIGR00121">
    <property type="entry name" value="birA_ligase"/>
    <property type="match status" value="1"/>
</dbReference>
<dbReference type="PANTHER" id="PTHR12835:SF5">
    <property type="entry name" value="BIOTIN--PROTEIN LIGASE"/>
    <property type="match status" value="1"/>
</dbReference>
<dbReference type="GO" id="GO:0005524">
    <property type="term" value="F:ATP binding"/>
    <property type="evidence" value="ECO:0007669"/>
    <property type="project" value="UniProtKB-KW"/>
</dbReference>
<evidence type="ECO:0000313" key="8">
    <source>
        <dbReference type="EMBL" id="MCW6537133.1"/>
    </source>
</evidence>
<gene>
    <name evidence="8" type="ORF">NEE01_20325</name>
</gene>
<dbReference type="PANTHER" id="PTHR12835">
    <property type="entry name" value="BIOTIN PROTEIN LIGASE"/>
    <property type="match status" value="1"/>
</dbReference>
<dbReference type="SUPFAM" id="SSF55681">
    <property type="entry name" value="Class II aaRS and biotin synthetases"/>
    <property type="match status" value="1"/>
</dbReference>
<dbReference type="AlphaFoldDB" id="A0AA41ZJW3"/>
<dbReference type="InterPro" id="IPR008988">
    <property type="entry name" value="Transcriptional_repressor_C"/>
</dbReference>
<dbReference type="Pfam" id="PF02237">
    <property type="entry name" value="BPL_C"/>
    <property type="match status" value="1"/>
</dbReference>